<dbReference type="EMBL" id="CP035758">
    <property type="protein sequence ID" value="QBD75397.1"/>
    <property type="molecule type" value="Genomic_DNA"/>
</dbReference>
<protein>
    <submittedName>
        <fullName evidence="2">Uncharacterized protein</fullName>
    </submittedName>
</protein>
<evidence type="ECO:0000313" key="3">
    <source>
        <dbReference type="Proteomes" id="UP000290365"/>
    </source>
</evidence>
<feature type="transmembrane region" description="Helical" evidence="1">
    <location>
        <begin position="12"/>
        <end position="34"/>
    </location>
</feature>
<evidence type="ECO:0000313" key="2">
    <source>
        <dbReference type="EMBL" id="QBD75397.1"/>
    </source>
</evidence>
<keyword evidence="1" id="KW-0812">Transmembrane</keyword>
<dbReference type="KEGG" id="kbs:EPA93_05020"/>
<evidence type="ECO:0000256" key="1">
    <source>
        <dbReference type="SAM" id="Phobius"/>
    </source>
</evidence>
<sequence length="62" mass="6939">MNEETKMKWLKAFLRVYGILTLLIFGTLLGGYIIQTPTMNPGEHSTGLSGTMLLVMWDLCCS</sequence>
<keyword evidence="1" id="KW-1133">Transmembrane helix</keyword>
<proteinExistence type="predicted"/>
<name>A0A4P6JJS3_KTERU</name>
<gene>
    <name evidence="2" type="ORF">EPA93_05020</name>
</gene>
<keyword evidence="1" id="KW-0472">Membrane</keyword>
<accession>A0A4P6JJS3</accession>
<dbReference type="RefSeq" id="WP_129885996.1">
    <property type="nucleotide sequence ID" value="NZ_CP035758.1"/>
</dbReference>
<dbReference type="Proteomes" id="UP000290365">
    <property type="component" value="Chromosome"/>
</dbReference>
<keyword evidence="3" id="KW-1185">Reference proteome</keyword>
<dbReference type="AlphaFoldDB" id="A0A4P6JJS3"/>
<reference evidence="2 3" key="1">
    <citation type="submission" date="2019-01" db="EMBL/GenBank/DDBJ databases">
        <title>Ktedonosporobacter rubrisoli SCAWS-G2.</title>
        <authorList>
            <person name="Huang Y."/>
            <person name="Yan B."/>
        </authorList>
    </citation>
    <scope>NUCLEOTIDE SEQUENCE [LARGE SCALE GENOMIC DNA]</scope>
    <source>
        <strain evidence="2 3">SCAWS-G2</strain>
    </source>
</reference>
<organism evidence="2 3">
    <name type="scientific">Ktedonosporobacter rubrisoli</name>
    <dbReference type="NCBI Taxonomy" id="2509675"/>
    <lineage>
        <taxon>Bacteria</taxon>
        <taxon>Bacillati</taxon>
        <taxon>Chloroflexota</taxon>
        <taxon>Ktedonobacteria</taxon>
        <taxon>Ktedonobacterales</taxon>
        <taxon>Ktedonosporobacteraceae</taxon>
        <taxon>Ktedonosporobacter</taxon>
    </lineage>
</organism>